<dbReference type="OMA" id="VYVVRWM"/>
<feature type="region of interest" description="Disordered" evidence="1">
    <location>
        <begin position="203"/>
        <end position="229"/>
    </location>
</feature>
<gene>
    <name evidence="2" type="ORF">UCREL1_3570</name>
</gene>
<dbReference type="AlphaFoldDB" id="M7SSC1"/>
<dbReference type="OrthoDB" id="509124at2759"/>
<dbReference type="EMBL" id="KB706090">
    <property type="protein sequence ID" value="EMR69409.1"/>
    <property type="molecule type" value="Genomic_DNA"/>
</dbReference>
<organism evidence="2 3">
    <name type="scientific">Eutypa lata (strain UCR-EL1)</name>
    <name type="common">Grapevine dieback disease fungus</name>
    <name type="synonym">Eutypa armeniacae</name>
    <dbReference type="NCBI Taxonomy" id="1287681"/>
    <lineage>
        <taxon>Eukaryota</taxon>
        <taxon>Fungi</taxon>
        <taxon>Dikarya</taxon>
        <taxon>Ascomycota</taxon>
        <taxon>Pezizomycotina</taxon>
        <taxon>Sordariomycetes</taxon>
        <taxon>Xylariomycetidae</taxon>
        <taxon>Xylariales</taxon>
        <taxon>Diatrypaceae</taxon>
        <taxon>Eutypa</taxon>
    </lineage>
</organism>
<proteinExistence type="predicted"/>
<dbReference type="KEGG" id="ela:UCREL1_3570"/>
<dbReference type="eggNOG" id="ENOG502S6PP">
    <property type="taxonomic scope" value="Eukaryota"/>
</dbReference>
<evidence type="ECO:0000313" key="2">
    <source>
        <dbReference type="EMBL" id="EMR69409.1"/>
    </source>
</evidence>
<dbReference type="InterPro" id="IPR023393">
    <property type="entry name" value="START-like_dom_sf"/>
</dbReference>
<dbReference type="SUPFAM" id="SSF55961">
    <property type="entry name" value="Bet v1-like"/>
    <property type="match status" value="1"/>
</dbReference>
<protein>
    <submittedName>
        <fullName evidence="2">Putative polyketide cyclase dehydrase protein</fullName>
    </submittedName>
</protein>
<evidence type="ECO:0000256" key="1">
    <source>
        <dbReference type="SAM" id="MobiDB-lite"/>
    </source>
</evidence>
<sequence>MAETIGPNQEPKYTDSVLPTPTYGPGGWMTVACSTAIAAPPATCLAIMLDPSTYPSWNRWIPRATMEVSKKSSSPTATATTPASLLARKPPHKLFLLGTKFQFEVHMDPDSPRGRTSDLEITVLEDFERGGRQGLRVAWKLQGDHWYLRAERTQEFLERSDGGSDYVCYETFFGPVAPVVKLATGSALLNGFGLWMSGLKKAAEDTAREEKEKEKEEKKGEAAGKADLQ</sequence>
<dbReference type="HOGENOM" id="CLU_069867_0_0_1"/>
<accession>M7SSC1</accession>
<dbReference type="CDD" id="cd07822">
    <property type="entry name" value="SRPBCC_4"/>
    <property type="match status" value="1"/>
</dbReference>
<keyword evidence="3" id="KW-1185">Reference proteome</keyword>
<name>M7SSC1_EUTLA</name>
<reference evidence="3" key="1">
    <citation type="journal article" date="2013" name="Genome Announc.">
        <title>Draft genome sequence of the grapevine dieback fungus Eutypa lata UCR-EL1.</title>
        <authorList>
            <person name="Blanco-Ulate B."/>
            <person name="Rolshausen P.E."/>
            <person name="Cantu D."/>
        </authorList>
    </citation>
    <scope>NUCLEOTIDE SEQUENCE [LARGE SCALE GENOMIC DNA]</scope>
    <source>
        <strain evidence="3">UCR-EL1</strain>
    </source>
</reference>
<dbReference type="Gene3D" id="3.30.530.20">
    <property type="match status" value="1"/>
</dbReference>
<dbReference type="Proteomes" id="UP000012174">
    <property type="component" value="Unassembled WGS sequence"/>
</dbReference>
<evidence type="ECO:0000313" key="3">
    <source>
        <dbReference type="Proteomes" id="UP000012174"/>
    </source>
</evidence>